<evidence type="ECO:0000313" key="2">
    <source>
        <dbReference type="Proteomes" id="UP000287547"/>
    </source>
</evidence>
<dbReference type="EMBL" id="QHKI01000089">
    <property type="protein sequence ID" value="RSM65089.1"/>
    <property type="molecule type" value="Genomic_DNA"/>
</dbReference>
<sequence>MTGSKSERAYAWAWLTTTSPRHFLLIRKHLHTGELVFHYAYVPPGQPVTLMALVRVACLCWSVEEDVEFGKDHFGLDHSQVCLHIALTVAEIKRLFHPVARHLHWVWWRRRHQARARWFHHRARLRRHMASA</sequence>
<reference evidence="1 2" key="1">
    <citation type="submission" date="2018-05" db="EMBL/GenBank/DDBJ databases">
        <title>Evolution of GPA BGCs.</title>
        <authorList>
            <person name="Waglechner N."/>
            <person name="Wright G.D."/>
        </authorList>
    </citation>
    <scope>NUCLEOTIDE SEQUENCE [LARGE SCALE GENOMIC DNA]</scope>
    <source>
        <strain evidence="1 2">A82846</strain>
    </source>
</reference>
<proteinExistence type="predicted"/>
<dbReference type="OrthoDB" id="4954307at2"/>
<dbReference type="Proteomes" id="UP000287547">
    <property type="component" value="Unassembled WGS sequence"/>
</dbReference>
<dbReference type="AlphaFoldDB" id="A0A428YC10"/>
<comment type="caution">
    <text evidence="1">The sequence shown here is derived from an EMBL/GenBank/DDBJ whole genome shotgun (WGS) entry which is preliminary data.</text>
</comment>
<evidence type="ECO:0000313" key="1">
    <source>
        <dbReference type="EMBL" id="RSM65089.1"/>
    </source>
</evidence>
<gene>
    <name evidence="1" type="ORF">DMH04_49970</name>
</gene>
<dbReference type="RefSeq" id="WP_037275467.1">
    <property type="nucleotide sequence ID" value="NZ_QHKI01000089.1"/>
</dbReference>
<name>A0A428YC10_KIBAR</name>
<organism evidence="1 2">
    <name type="scientific">Kibdelosporangium aridum</name>
    <dbReference type="NCBI Taxonomy" id="2030"/>
    <lineage>
        <taxon>Bacteria</taxon>
        <taxon>Bacillati</taxon>
        <taxon>Actinomycetota</taxon>
        <taxon>Actinomycetes</taxon>
        <taxon>Pseudonocardiales</taxon>
        <taxon>Pseudonocardiaceae</taxon>
        <taxon>Kibdelosporangium</taxon>
    </lineage>
</organism>
<accession>A0A428YC10</accession>
<protein>
    <submittedName>
        <fullName evidence="1">Uncharacterized protein</fullName>
    </submittedName>
</protein>